<feature type="non-terminal residue" evidence="1">
    <location>
        <position position="277"/>
    </location>
</feature>
<accession>A0A1E7EYG7</accession>
<dbReference type="KEGG" id="fcy:FRACYDRAFT_141625"/>
<dbReference type="Proteomes" id="UP000095751">
    <property type="component" value="Unassembled WGS sequence"/>
</dbReference>
<evidence type="ECO:0000313" key="2">
    <source>
        <dbReference type="Proteomes" id="UP000095751"/>
    </source>
</evidence>
<dbReference type="OrthoDB" id="40970at2759"/>
<keyword evidence="2" id="KW-1185">Reference proteome</keyword>
<dbReference type="InParanoid" id="A0A1E7EYG7"/>
<dbReference type="AlphaFoldDB" id="A0A1E7EYG7"/>
<protein>
    <submittedName>
        <fullName evidence="1">Uncharacterized protein</fullName>
    </submittedName>
</protein>
<evidence type="ECO:0000313" key="1">
    <source>
        <dbReference type="EMBL" id="OEU11058.1"/>
    </source>
</evidence>
<dbReference type="EMBL" id="KV784369">
    <property type="protein sequence ID" value="OEU11058.1"/>
    <property type="molecule type" value="Genomic_DNA"/>
</dbReference>
<proteinExistence type="predicted"/>
<sequence length="277" mass="31353">MAMATNYGLTDYQKFVGSLRKTGYEGNIILAVAPDLPEAEETYLLSKNVIIKKVEYMTCSNPVNPDLVKNSKTRDEVEDAQDRELVTCLKPYPKLKHRWARFPLLRDYLLECGGHPTPLVQCGGPVLVTDLADTIFQRNPFGIDAPYIEGLQVFEEFHTIRTTNWLTDWPIGDCKGVHYDEPMLCSGTTVGTRAAIVDYLNIMEYEMNIWMSSEKCCCFKTNGDDQSIHNYIYYNHQLDVVDGGVKAIPNRYGLINTVGAQGSLILDSHINSKKIYY</sequence>
<reference evidence="1 2" key="1">
    <citation type="submission" date="2016-09" db="EMBL/GenBank/DDBJ databases">
        <title>Extensive genetic diversity and differential bi-allelic expression allows diatom success in the polar Southern Ocean.</title>
        <authorList>
            <consortium name="DOE Joint Genome Institute"/>
            <person name="Mock T."/>
            <person name="Otillar R.P."/>
            <person name="Strauss J."/>
            <person name="Dupont C."/>
            <person name="Frickenhaus S."/>
            <person name="Maumus F."/>
            <person name="Mcmullan M."/>
            <person name="Sanges R."/>
            <person name="Schmutz J."/>
            <person name="Toseland A."/>
            <person name="Valas R."/>
            <person name="Veluchamy A."/>
            <person name="Ward B.J."/>
            <person name="Allen A."/>
            <person name="Barry K."/>
            <person name="Falciatore A."/>
            <person name="Ferrante M."/>
            <person name="Fortunato A.E."/>
            <person name="Gloeckner G."/>
            <person name="Gruber A."/>
            <person name="Hipkin R."/>
            <person name="Janech M."/>
            <person name="Kroth P."/>
            <person name="Leese F."/>
            <person name="Lindquist E."/>
            <person name="Lyon B.R."/>
            <person name="Martin J."/>
            <person name="Mayer C."/>
            <person name="Parker M."/>
            <person name="Quesneville H."/>
            <person name="Raymond J."/>
            <person name="Uhlig C."/>
            <person name="Valentin K.U."/>
            <person name="Worden A.Z."/>
            <person name="Armbrust E.V."/>
            <person name="Bowler C."/>
            <person name="Green B."/>
            <person name="Moulton V."/>
            <person name="Van Oosterhout C."/>
            <person name="Grigoriev I."/>
        </authorList>
    </citation>
    <scope>NUCLEOTIDE SEQUENCE [LARGE SCALE GENOMIC DNA]</scope>
    <source>
        <strain evidence="1 2">CCMP1102</strain>
    </source>
</reference>
<gene>
    <name evidence="1" type="ORF">FRACYDRAFT_141625</name>
</gene>
<organism evidence="1 2">
    <name type="scientific">Fragilariopsis cylindrus CCMP1102</name>
    <dbReference type="NCBI Taxonomy" id="635003"/>
    <lineage>
        <taxon>Eukaryota</taxon>
        <taxon>Sar</taxon>
        <taxon>Stramenopiles</taxon>
        <taxon>Ochrophyta</taxon>
        <taxon>Bacillariophyta</taxon>
        <taxon>Bacillariophyceae</taxon>
        <taxon>Bacillariophycidae</taxon>
        <taxon>Bacillariales</taxon>
        <taxon>Bacillariaceae</taxon>
        <taxon>Fragilariopsis</taxon>
    </lineage>
</organism>
<name>A0A1E7EYG7_9STRA</name>